<organism evidence="2">
    <name type="scientific">bioreactor metagenome</name>
    <dbReference type="NCBI Taxonomy" id="1076179"/>
    <lineage>
        <taxon>unclassified sequences</taxon>
        <taxon>metagenomes</taxon>
        <taxon>ecological metagenomes</taxon>
    </lineage>
</organism>
<gene>
    <name evidence="2" type="ORF">SDC9_113748</name>
</gene>
<dbReference type="AlphaFoldDB" id="A0A645BN96"/>
<proteinExistence type="predicted"/>
<evidence type="ECO:0000256" key="1">
    <source>
        <dbReference type="SAM" id="MobiDB-lite"/>
    </source>
</evidence>
<dbReference type="EMBL" id="VSSQ01021325">
    <property type="protein sequence ID" value="MPM66836.1"/>
    <property type="molecule type" value="Genomic_DNA"/>
</dbReference>
<feature type="region of interest" description="Disordered" evidence="1">
    <location>
        <begin position="371"/>
        <end position="391"/>
    </location>
</feature>
<name>A0A645BN96_9ZZZZ</name>
<comment type="caution">
    <text evidence="2">The sequence shown here is derived from an EMBL/GenBank/DDBJ whole genome shotgun (WGS) entry which is preliminary data.</text>
</comment>
<protein>
    <submittedName>
        <fullName evidence="2">Uncharacterized protein</fullName>
    </submittedName>
</protein>
<evidence type="ECO:0000313" key="2">
    <source>
        <dbReference type="EMBL" id="MPM66836.1"/>
    </source>
</evidence>
<reference evidence="2" key="1">
    <citation type="submission" date="2019-08" db="EMBL/GenBank/DDBJ databases">
        <authorList>
            <person name="Kucharzyk K."/>
            <person name="Murdoch R.W."/>
            <person name="Higgins S."/>
            <person name="Loffler F."/>
        </authorList>
    </citation>
    <scope>NUCLEOTIDE SEQUENCE</scope>
</reference>
<sequence length="429" mass="47275">MGVDQCKVTVGRRHAALDVGRQFRKLFDRLVGHEGRYDQGGELGDRDMVAVGVDQKAQSAGHRHGFHQRLHQQLELHRPDGGAQITAVGGAEFFALGRFHIVGLDHQNAGKHFVHPGNYVGDLAEGGPVDLADFAADDHHRQQQRRRADQQHHRQDVIAVLHADDHDGADAGGDFNRAAGDVGDRFGDGVFDGRGVVGAAADQMSDVVGAVEGQRLPGQRSEDLVTHVGDDLGSHPAHAVVIDIGSDVLERPHHHEEERVKRENLPAQRAVLLKQRHCDAFGPGDGQFGLALFQRQVVALGVMTQPVQGFGQLGIGFAFGRIDRQLDGEQPFFPVEGLPLRIVFDQVHHHAGLGRNLDFAVRRRIDRLQQLRHRQQPGQQRTPDQKSGRQADGQALPIRFGIFQQPPVALGIELFRFEFFAVMVFQHGD</sequence>
<accession>A0A645BN96</accession>